<reference evidence="2 3" key="1">
    <citation type="journal article" date="2018" name="Mol. Plant">
        <title>The genome of Artemisia annua provides insight into the evolution of Asteraceae family and artemisinin biosynthesis.</title>
        <authorList>
            <person name="Shen Q."/>
            <person name="Zhang L."/>
            <person name="Liao Z."/>
            <person name="Wang S."/>
            <person name="Yan T."/>
            <person name="Shi P."/>
            <person name="Liu M."/>
            <person name="Fu X."/>
            <person name="Pan Q."/>
            <person name="Wang Y."/>
            <person name="Lv Z."/>
            <person name="Lu X."/>
            <person name="Zhang F."/>
            <person name="Jiang W."/>
            <person name="Ma Y."/>
            <person name="Chen M."/>
            <person name="Hao X."/>
            <person name="Li L."/>
            <person name="Tang Y."/>
            <person name="Lv G."/>
            <person name="Zhou Y."/>
            <person name="Sun X."/>
            <person name="Brodelius P.E."/>
            <person name="Rose J.K.C."/>
            <person name="Tang K."/>
        </authorList>
    </citation>
    <scope>NUCLEOTIDE SEQUENCE [LARGE SCALE GENOMIC DNA]</scope>
    <source>
        <strain evidence="3">cv. Huhao1</strain>
        <tissue evidence="2">Leaf</tissue>
    </source>
</reference>
<feature type="chain" id="PRO_5015774987" evidence="1">
    <location>
        <begin position="25"/>
        <end position="150"/>
    </location>
</feature>
<keyword evidence="1" id="KW-0732">Signal</keyword>
<evidence type="ECO:0000313" key="3">
    <source>
        <dbReference type="Proteomes" id="UP000245207"/>
    </source>
</evidence>
<dbReference type="PANTHER" id="PTHR36616">
    <property type="entry name" value="BNAC07G32700D PROTEIN"/>
    <property type="match status" value="1"/>
</dbReference>
<sequence>MLHLFFAVAFSAVPLTLYVPPVRSLNLFVQTMEELWRESSGYTHRVYPRLRQWVRCRCVLDLRTSNELALMTKVLWSIFWPRLVSHERWDYFILAKDMTKDALVVEVCSSQSVKSFIVLCIQYEVMSSAVIDCICVSFSTPLSLSFAVNF</sequence>
<evidence type="ECO:0000313" key="2">
    <source>
        <dbReference type="EMBL" id="PWA97370.1"/>
    </source>
</evidence>
<accession>A0A2U1QH82</accession>
<dbReference type="OrthoDB" id="1893998at2759"/>
<comment type="caution">
    <text evidence="2">The sequence shown here is derived from an EMBL/GenBank/DDBJ whole genome shotgun (WGS) entry which is preliminary data.</text>
</comment>
<name>A0A2U1QH82_ARTAN</name>
<dbReference type="Proteomes" id="UP000245207">
    <property type="component" value="Unassembled WGS sequence"/>
</dbReference>
<dbReference type="EMBL" id="PKPP01000126">
    <property type="protein sequence ID" value="PWA97370.1"/>
    <property type="molecule type" value="Genomic_DNA"/>
</dbReference>
<keyword evidence="3" id="KW-1185">Reference proteome</keyword>
<organism evidence="2 3">
    <name type="scientific">Artemisia annua</name>
    <name type="common">Sweet wormwood</name>
    <dbReference type="NCBI Taxonomy" id="35608"/>
    <lineage>
        <taxon>Eukaryota</taxon>
        <taxon>Viridiplantae</taxon>
        <taxon>Streptophyta</taxon>
        <taxon>Embryophyta</taxon>
        <taxon>Tracheophyta</taxon>
        <taxon>Spermatophyta</taxon>
        <taxon>Magnoliopsida</taxon>
        <taxon>eudicotyledons</taxon>
        <taxon>Gunneridae</taxon>
        <taxon>Pentapetalae</taxon>
        <taxon>asterids</taxon>
        <taxon>campanulids</taxon>
        <taxon>Asterales</taxon>
        <taxon>Asteraceae</taxon>
        <taxon>Asteroideae</taxon>
        <taxon>Anthemideae</taxon>
        <taxon>Artemisiinae</taxon>
        <taxon>Artemisia</taxon>
    </lineage>
</organism>
<gene>
    <name evidence="2" type="ORF">CTI12_AA009440</name>
</gene>
<dbReference type="PANTHER" id="PTHR36616:SF4">
    <property type="entry name" value="OS03G0174800 PROTEIN"/>
    <property type="match status" value="1"/>
</dbReference>
<dbReference type="STRING" id="35608.A0A2U1QH82"/>
<evidence type="ECO:0000256" key="1">
    <source>
        <dbReference type="SAM" id="SignalP"/>
    </source>
</evidence>
<dbReference type="AlphaFoldDB" id="A0A2U1QH82"/>
<protein>
    <submittedName>
        <fullName evidence="2">Uncharacterized protein</fullName>
    </submittedName>
</protein>
<proteinExistence type="predicted"/>
<feature type="signal peptide" evidence="1">
    <location>
        <begin position="1"/>
        <end position="24"/>
    </location>
</feature>